<keyword evidence="4" id="KW-0472">Membrane</keyword>
<evidence type="ECO:0000259" key="8">
    <source>
        <dbReference type="Pfam" id="PF14322"/>
    </source>
</evidence>
<dbReference type="AlphaFoldDB" id="A0A7K0KDU3"/>
<protein>
    <submittedName>
        <fullName evidence="9">RagB/SusD family nutrient uptake outer membrane protein</fullName>
    </submittedName>
</protein>
<reference evidence="9 10" key="1">
    <citation type="submission" date="2019-08" db="EMBL/GenBank/DDBJ databases">
        <title>In-depth cultivation of the pig gut microbiome towards novel bacterial diversity and tailored functional studies.</title>
        <authorList>
            <person name="Wylensek D."/>
            <person name="Hitch T.C.A."/>
            <person name="Clavel T."/>
        </authorList>
    </citation>
    <scope>NUCLEOTIDE SEQUENCE [LARGE SCALE GENOMIC DNA]</scope>
    <source>
        <strain evidence="9 10">LKV-178-WT-2A</strain>
    </source>
</reference>
<dbReference type="RefSeq" id="WP_154533635.1">
    <property type="nucleotide sequence ID" value="NZ_VUNG01000008.1"/>
</dbReference>
<evidence type="ECO:0000256" key="2">
    <source>
        <dbReference type="ARBA" id="ARBA00006275"/>
    </source>
</evidence>
<dbReference type="InterPro" id="IPR012944">
    <property type="entry name" value="SusD_RagB_dom"/>
</dbReference>
<evidence type="ECO:0000256" key="1">
    <source>
        <dbReference type="ARBA" id="ARBA00004442"/>
    </source>
</evidence>
<dbReference type="InterPro" id="IPR011990">
    <property type="entry name" value="TPR-like_helical_dom_sf"/>
</dbReference>
<dbReference type="Pfam" id="PF14322">
    <property type="entry name" value="SusD-like_3"/>
    <property type="match status" value="1"/>
</dbReference>
<dbReference type="SUPFAM" id="SSF48452">
    <property type="entry name" value="TPR-like"/>
    <property type="match status" value="1"/>
</dbReference>
<dbReference type="Pfam" id="PF07980">
    <property type="entry name" value="SusD_RagB"/>
    <property type="match status" value="1"/>
</dbReference>
<comment type="subcellular location">
    <subcellularLocation>
        <location evidence="1">Cell outer membrane</location>
    </subcellularLocation>
</comment>
<organism evidence="9 10">
    <name type="scientific">Hallella mizrahii</name>
    <dbReference type="NCBI Taxonomy" id="2606637"/>
    <lineage>
        <taxon>Bacteria</taxon>
        <taxon>Pseudomonadati</taxon>
        <taxon>Bacteroidota</taxon>
        <taxon>Bacteroidia</taxon>
        <taxon>Bacteroidales</taxon>
        <taxon>Prevotellaceae</taxon>
        <taxon>Hallella</taxon>
    </lineage>
</organism>
<evidence type="ECO:0000259" key="7">
    <source>
        <dbReference type="Pfam" id="PF07980"/>
    </source>
</evidence>
<feature type="domain" description="SusD-like N-terminal" evidence="8">
    <location>
        <begin position="24"/>
        <end position="226"/>
    </location>
</feature>
<evidence type="ECO:0000256" key="4">
    <source>
        <dbReference type="ARBA" id="ARBA00023136"/>
    </source>
</evidence>
<evidence type="ECO:0000256" key="6">
    <source>
        <dbReference type="SAM" id="SignalP"/>
    </source>
</evidence>
<proteinExistence type="inferred from homology"/>
<evidence type="ECO:0000313" key="10">
    <source>
        <dbReference type="Proteomes" id="UP000438914"/>
    </source>
</evidence>
<dbReference type="GO" id="GO:0009279">
    <property type="term" value="C:cell outer membrane"/>
    <property type="evidence" value="ECO:0007669"/>
    <property type="project" value="UniProtKB-SubCell"/>
</dbReference>
<dbReference type="Gene3D" id="1.25.40.390">
    <property type="match status" value="1"/>
</dbReference>
<dbReference type="EMBL" id="VUNG01000008">
    <property type="protein sequence ID" value="MST84054.1"/>
    <property type="molecule type" value="Genomic_DNA"/>
</dbReference>
<feature type="signal peptide" evidence="6">
    <location>
        <begin position="1"/>
        <end position="21"/>
    </location>
</feature>
<keyword evidence="5" id="KW-0998">Cell outer membrane</keyword>
<sequence length="526" mass="59724">MKIINRFHILLAACAMLGMTACNDYLDKLPDDRAQVDTQEKVQKLLASAYPTHMPNFLFEMSSDNVTDNGSQYAATPAQDEIYRFKDDPNTDNDDPYSLWNDFYYRVGTCNEALADLKAIGDTATYPAEYAEALICRAYNMYELATIFCMTYNPDSADVYLGLPYPTEPEQSVNTKYKRGTLKELYANINRDIEAALPRISDSYMTTPKYHFNKSAAYAFAARFNLMIHNYDKAIEYATAVLGANPGNRLRDYSAFTSMSPNDLQNAYVKSSENANLLIITAYSSASRALTWSSSFRRYGHNRNIDVNETFYAKAPWGSGSSNNTLVYAHKIYQYDAAQQYFPKVQEFFETTDKVNNTGYAHIVFPAFSTEETLLVRAEAYAMKKDYAHALDDMNAWIRSHCIPSNGTARRPTLTEESINKFMDGVRYSEVIPTANSQRTIKKNLHPQGFTIETGTQENFIQMILHMRRLETWGEGLRFVDIKRYGIEYAHLLDGEDPVVFRAADKRGAIQLPEDVINAGLEANPR</sequence>
<keyword evidence="10" id="KW-1185">Reference proteome</keyword>
<feature type="chain" id="PRO_5029546994" evidence="6">
    <location>
        <begin position="22"/>
        <end position="526"/>
    </location>
</feature>
<gene>
    <name evidence="9" type="ORF">FYJ73_05135</name>
</gene>
<dbReference type="Proteomes" id="UP000438914">
    <property type="component" value="Unassembled WGS sequence"/>
</dbReference>
<dbReference type="InterPro" id="IPR033985">
    <property type="entry name" value="SusD-like_N"/>
</dbReference>
<evidence type="ECO:0000256" key="5">
    <source>
        <dbReference type="ARBA" id="ARBA00023237"/>
    </source>
</evidence>
<name>A0A7K0KDU3_9BACT</name>
<evidence type="ECO:0000313" key="9">
    <source>
        <dbReference type="EMBL" id="MST84054.1"/>
    </source>
</evidence>
<keyword evidence="3 6" id="KW-0732">Signal</keyword>
<feature type="domain" description="RagB/SusD" evidence="7">
    <location>
        <begin position="342"/>
        <end position="489"/>
    </location>
</feature>
<evidence type="ECO:0000256" key="3">
    <source>
        <dbReference type="ARBA" id="ARBA00022729"/>
    </source>
</evidence>
<comment type="similarity">
    <text evidence="2">Belongs to the SusD family.</text>
</comment>
<dbReference type="PROSITE" id="PS51257">
    <property type="entry name" value="PROKAR_LIPOPROTEIN"/>
    <property type="match status" value="1"/>
</dbReference>
<accession>A0A7K0KDU3</accession>
<comment type="caution">
    <text evidence="9">The sequence shown here is derived from an EMBL/GenBank/DDBJ whole genome shotgun (WGS) entry which is preliminary data.</text>
</comment>